<dbReference type="InterPro" id="IPR016947">
    <property type="entry name" value="UCP030140"/>
</dbReference>
<comment type="caution">
    <text evidence="1">The sequence shown here is derived from an EMBL/GenBank/DDBJ whole genome shotgun (WGS) entry which is preliminary data.</text>
</comment>
<protein>
    <submittedName>
        <fullName evidence="1">dUTPase</fullName>
    </submittedName>
</protein>
<proteinExistence type="predicted"/>
<dbReference type="InterPro" id="IPR014871">
    <property type="entry name" value="dUTPase/dCTP_pyrophosphatase"/>
</dbReference>
<dbReference type="EMBL" id="SZOH01000410">
    <property type="protein sequence ID" value="TKJ05929.1"/>
    <property type="molecule type" value="Genomic_DNA"/>
</dbReference>
<dbReference type="SUPFAM" id="SSF101386">
    <property type="entry name" value="all-alpha NTP pyrophosphatases"/>
    <property type="match status" value="1"/>
</dbReference>
<evidence type="ECO:0000313" key="1">
    <source>
        <dbReference type="EMBL" id="TKJ05929.1"/>
    </source>
</evidence>
<evidence type="ECO:0000313" key="2">
    <source>
        <dbReference type="Proteomes" id="UP000308444"/>
    </source>
</evidence>
<organism evidence="1 2">
    <name type="scientific">Bacillus cereus</name>
    <dbReference type="NCBI Taxonomy" id="1396"/>
    <lineage>
        <taxon>Bacteria</taxon>
        <taxon>Bacillati</taxon>
        <taxon>Bacillota</taxon>
        <taxon>Bacilli</taxon>
        <taxon>Bacillales</taxon>
        <taxon>Bacillaceae</taxon>
        <taxon>Bacillus</taxon>
        <taxon>Bacillus cereus group</taxon>
    </lineage>
</organism>
<dbReference type="Pfam" id="PF08761">
    <property type="entry name" value="dUTPase_2"/>
    <property type="match status" value="1"/>
</dbReference>
<dbReference type="CDD" id="cd11527">
    <property type="entry name" value="NTP-PPase_dUTPase"/>
    <property type="match status" value="1"/>
</dbReference>
<dbReference type="AlphaFoldDB" id="A0A9X9ACT6"/>
<reference evidence="1 2" key="1">
    <citation type="journal article" date="2019" name="Environ. Microbiol.">
        <title>An active ?-lactamase is a part of an orchestrated cell wall stress resistance network of Bacillus subtilis and related rhizosphere species.</title>
        <authorList>
            <person name="Bucher T."/>
            <person name="Keren-Paz A."/>
            <person name="Hausser J."/>
            <person name="Olender T."/>
            <person name="Cytryn E."/>
            <person name="Kolodkin-Gal I."/>
        </authorList>
    </citation>
    <scope>NUCLEOTIDE SEQUENCE [LARGE SCALE GENOMIC DNA]</scope>
    <source>
        <strain evidence="1 2">I32</strain>
    </source>
</reference>
<dbReference type="Gene3D" id="1.10.4010.10">
    <property type="entry name" value="Type II deoxyuridine triphosphatase"/>
    <property type="match status" value="1"/>
</dbReference>
<gene>
    <name evidence="1" type="ORF">FC695_07590</name>
</gene>
<sequence>MKNRFIDLTELFQMQRILDKDIIAKHKENYTRYDMLYNKVYALKNEVNKAWNATNSFKMWSAKFEQPDDTFLEEMVDILHFWLSVAMDFKIKNLLRTIYITETKINGFNKAFFHMDKNVNHLIGKAEYKDSIGAKRPLIMMMDLFYKIIEFAGYTWQDVVRAYKEKNQENFNQNSILYK</sequence>
<accession>A0A9X9ACT6</accession>
<dbReference type="Proteomes" id="UP000308444">
    <property type="component" value="Unassembled WGS sequence"/>
</dbReference>
<dbReference type="PIRSF" id="PIRSF030140">
    <property type="entry name" value="UCP030140"/>
    <property type="match status" value="1"/>
</dbReference>
<name>A0A9X9ACT6_BACCE</name>